<evidence type="ECO:0000259" key="13">
    <source>
        <dbReference type="Pfam" id="PF04563"/>
    </source>
</evidence>
<comment type="subunit">
    <text evidence="6 8">The RNAP catalytic core consists of 2 alpha, 1 beta, 1 beta' and 1 omega subunit. When a sigma factor is associated with the core the holoenzyme is formed, which can initiate transcription.</text>
</comment>
<evidence type="ECO:0000256" key="1">
    <source>
        <dbReference type="ARBA" id="ARBA00022478"/>
    </source>
</evidence>
<dbReference type="InterPro" id="IPR019462">
    <property type="entry name" value="DNA-dir_RNA_pol_bsu_external_1"/>
</dbReference>
<keyword evidence="9" id="KW-0175">Coiled coil</keyword>
<dbReference type="InterPro" id="IPR042107">
    <property type="entry name" value="DNA-dir_RNA_pol_bsu_ext_1_sf"/>
</dbReference>
<dbReference type="Pfam" id="PF04560">
    <property type="entry name" value="RNA_pol_Rpb2_7"/>
    <property type="match status" value="1"/>
</dbReference>
<dbReference type="InterPro" id="IPR007120">
    <property type="entry name" value="DNA-dir_RNAP_su2_dom"/>
</dbReference>
<reference evidence="17" key="1">
    <citation type="submission" date="2017-09" db="EMBL/GenBank/DDBJ databases">
        <authorList>
            <person name="Varghese N."/>
            <person name="Submissions S."/>
        </authorList>
    </citation>
    <scope>NUCLEOTIDE SEQUENCE [LARGE SCALE GENOMIC DNA]</scope>
    <source>
        <strain evidence="17">DSM 2913</strain>
    </source>
</reference>
<evidence type="ECO:0000313" key="16">
    <source>
        <dbReference type="EMBL" id="SNZ11820.1"/>
    </source>
</evidence>
<dbReference type="Pfam" id="PF04563">
    <property type="entry name" value="RNA_pol_Rpb2_1"/>
    <property type="match status" value="1"/>
</dbReference>
<comment type="catalytic activity">
    <reaction evidence="5 6 8">
        <text>RNA(n) + a ribonucleoside 5'-triphosphate = RNA(n+1) + diphosphate</text>
        <dbReference type="Rhea" id="RHEA:21248"/>
        <dbReference type="Rhea" id="RHEA-COMP:14527"/>
        <dbReference type="Rhea" id="RHEA-COMP:17342"/>
        <dbReference type="ChEBI" id="CHEBI:33019"/>
        <dbReference type="ChEBI" id="CHEBI:61557"/>
        <dbReference type="ChEBI" id="CHEBI:140395"/>
        <dbReference type="EC" id="2.7.7.6"/>
    </reaction>
</comment>
<dbReference type="NCBIfam" id="NF001616">
    <property type="entry name" value="PRK00405.1"/>
    <property type="match status" value="1"/>
</dbReference>
<evidence type="ECO:0000259" key="11">
    <source>
        <dbReference type="Pfam" id="PF04560"/>
    </source>
</evidence>
<dbReference type="PROSITE" id="PS01166">
    <property type="entry name" value="RNA_POL_BETA"/>
    <property type="match status" value="1"/>
</dbReference>
<dbReference type="InterPro" id="IPR007644">
    <property type="entry name" value="RNA_pol_bsu_protrusion"/>
</dbReference>
<dbReference type="InterPro" id="IPR037033">
    <property type="entry name" value="DNA-dir_RNAP_su2_hyb_sf"/>
</dbReference>
<dbReference type="Gene3D" id="2.40.50.150">
    <property type="match status" value="1"/>
</dbReference>
<keyword evidence="17" id="KW-1185">Reference proteome</keyword>
<dbReference type="GO" id="GO:0003899">
    <property type="term" value="F:DNA-directed RNA polymerase activity"/>
    <property type="evidence" value="ECO:0007669"/>
    <property type="project" value="UniProtKB-UniRule"/>
</dbReference>
<dbReference type="InterPro" id="IPR014724">
    <property type="entry name" value="RNA_pol_RPB2_OB-fold"/>
</dbReference>
<dbReference type="CDD" id="cd00653">
    <property type="entry name" value="RNA_pol_B_RPB2"/>
    <property type="match status" value="1"/>
</dbReference>
<evidence type="ECO:0000256" key="8">
    <source>
        <dbReference type="RuleBase" id="RU363031"/>
    </source>
</evidence>
<protein>
    <recommendedName>
        <fullName evidence="6 8">DNA-directed RNA polymerase subunit beta</fullName>
        <shortName evidence="6">RNAP subunit beta</shortName>
        <ecNumber evidence="6 8">2.7.7.6</ecNumber>
    </recommendedName>
    <alternativeName>
        <fullName evidence="6">RNA polymerase subunit beta</fullName>
    </alternativeName>
    <alternativeName>
        <fullName evidence="6">Transcriptase subunit beta</fullName>
    </alternativeName>
</protein>
<keyword evidence="2 6" id="KW-0808">Transferase</keyword>
<name>A0A285NQM5_9AQUI</name>
<dbReference type="PANTHER" id="PTHR20856">
    <property type="entry name" value="DNA-DIRECTED RNA POLYMERASE I SUBUNIT 2"/>
    <property type="match status" value="1"/>
</dbReference>
<comment type="similarity">
    <text evidence="6 7">Belongs to the RNA polymerase beta chain family.</text>
</comment>
<evidence type="ECO:0000256" key="9">
    <source>
        <dbReference type="SAM" id="Coils"/>
    </source>
</evidence>
<evidence type="ECO:0000259" key="14">
    <source>
        <dbReference type="Pfam" id="PF04565"/>
    </source>
</evidence>
<feature type="domain" description="RNA polymerase beta subunit protrusion" evidence="13">
    <location>
        <begin position="112"/>
        <end position="579"/>
    </location>
</feature>
<proteinExistence type="inferred from homology"/>
<dbReference type="Gene3D" id="3.90.1100.10">
    <property type="match status" value="2"/>
</dbReference>
<dbReference type="EMBL" id="OBEN01000001">
    <property type="protein sequence ID" value="SNZ11820.1"/>
    <property type="molecule type" value="Genomic_DNA"/>
</dbReference>
<keyword evidence="3 6" id="KW-0548">Nucleotidyltransferase</keyword>
<feature type="domain" description="RNA polymerase Rpb2" evidence="12">
    <location>
        <begin position="489"/>
        <end position="535"/>
    </location>
</feature>
<evidence type="ECO:0000259" key="15">
    <source>
        <dbReference type="Pfam" id="PF10385"/>
    </source>
</evidence>
<dbReference type="GO" id="GO:0000428">
    <property type="term" value="C:DNA-directed RNA polymerase complex"/>
    <property type="evidence" value="ECO:0007669"/>
    <property type="project" value="UniProtKB-KW"/>
</dbReference>
<feature type="domain" description="DNA-directed RNA polymerase beta subunit external 1" evidence="15">
    <location>
        <begin position="674"/>
        <end position="738"/>
    </location>
</feature>
<keyword evidence="1 6" id="KW-0240">DNA-directed RNA polymerase</keyword>
<evidence type="ECO:0000259" key="10">
    <source>
        <dbReference type="Pfam" id="PF00562"/>
    </source>
</evidence>
<dbReference type="HAMAP" id="MF_01321">
    <property type="entry name" value="RNApol_bact_RpoB"/>
    <property type="match status" value="1"/>
</dbReference>
<dbReference type="Gene3D" id="2.40.270.10">
    <property type="entry name" value="DNA-directed RNA polymerase, subunit 2, domain 6"/>
    <property type="match status" value="1"/>
</dbReference>
<dbReference type="InterPro" id="IPR015712">
    <property type="entry name" value="DNA-dir_RNA_pol_su2"/>
</dbReference>
<feature type="domain" description="DNA-directed RNA polymerase subunit 2 hybrid-binding" evidence="10">
    <location>
        <begin position="800"/>
        <end position="1376"/>
    </location>
</feature>
<dbReference type="GO" id="GO:0003677">
    <property type="term" value="F:DNA binding"/>
    <property type="evidence" value="ECO:0007669"/>
    <property type="project" value="UniProtKB-UniRule"/>
</dbReference>
<evidence type="ECO:0000256" key="6">
    <source>
        <dbReference type="HAMAP-Rule" id="MF_01321"/>
    </source>
</evidence>
<dbReference type="Pfam" id="PF10385">
    <property type="entry name" value="RNA_pol_Rpb2_45"/>
    <property type="match status" value="1"/>
</dbReference>
<dbReference type="OrthoDB" id="9803954at2"/>
<evidence type="ECO:0000256" key="7">
    <source>
        <dbReference type="RuleBase" id="RU000434"/>
    </source>
</evidence>
<dbReference type="InterPro" id="IPR007121">
    <property type="entry name" value="RNA_pol_bsu_CS"/>
</dbReference>
<feature type="domain" description="RNA polymerase Rpb2" evidence="11">
    <location>
        <begin position="1378"/>
        <end position="1452"/>
    </location>
</feature>
<dbReference type="Gene3D" id="2.40.50.100">
    <property type="match status" value="1"/>
</dbReference>
<evidence type="ECO:0000256" key="2">
    <source>
        <dbReference type="ARBA" id="ARBA00022679"/>
    </source>
</evidence>
<dbReference type="InterPro" id="IPR037034">
    <property type="entry name" value="RNA_pol_Rpb2_2_sf"/>
</dbReference>
<accession>A0A285NQM5</accession>
<sequence length="1469" mass="167156">MRKNIALPRKFFGRRSEILDPPYLLFLPKESFENFLQFRKAPKERKPVGLEYVFRTSFPFKDPDEKITVEYLGYEVGEWECNKCGYKAYNDQSFLGGYGVACPKCGTMLTYKEKYTVEECKTKGFTYAVPIRVLVRLKVKTKKGERVQDPKKVYFGEIPMMTEVGSFVVNGSERIVVSQLIRSPGVFFEEKEERQKETTIVRIIYRASIIPDKGPRVEFELSSTTDILTARVDKKKISGSFMFRALGLETAYDILKHFYPETKAFFTEGGRLFDKQTGEEYTPQDLSQSYLFAVLRYKGKLEGKGKEEEFLEERYIEDVEDLERLLKDERIKVELLTAVPRESAVKSPYGKILIETLIAETSPREPDRRSSIVIPARFSFRDIALVDIYKKLRAVEPMVMELEHLVSRARSHFSLYFEDITRYDLSRVGRVKINAKVHRIPKVLRPADLEKLSSLPPLALAESVEEYQEGQLLTEDLLKEIFKKRDQVKVKDYTEDNARFLLPVDIINTVKYLIDLRFGREKKDDIAYLGNRRVRAIGELLENQARIGLARMEKFFRDRCTVVNPEDPNLKPQDLLNPRYLTSTIYEFLKGGMLSQYLDNTNPLSALTHKRRLSALGPGGLTRESAKFEIRDVHPSHYGRICPIETPEGQNIGLVTSLTVYAQVNEFGFIITPYRKVVDGKVTNEIEYLAAYEEENYVIAQHTPTDQEGKIKTDRVFARYKNDIQIVKPQQVHYMDVSSRQVVSVSASLIPFLEHDDANRALMGSNMQRQAVPLVFTSSPLVGTGMEKKVAYDSSAVVLAKRGGVVEEVDSKRIIVRVNPEEIDPKDPTDMGIDIYELKKMSRTNQNTCINERPLVFKGQRVSKGEILADGQSTERGELALGKDVLVAFMPWRGYNFEDAIVISERLVKEDVFTSIHIEELEVEARETKIGYEEITRSIPGVPERALAHLDEFGIVRIGTYVKPGDILVGKVTPKGEQQLTPEEKLLQAIFGEKSRDVKDTSLRCPPGVEGVVVDVQVFARKVGERRNYLAEHVERQEKENLRNELEKKKRLLVEGRNSVIKSLVLGRETSKDITIKKKTYKAGTKVDEKTFEVLLNYIVAKPENLFDDKELCEKINQVRERTKAQVELLERIYREKEESIGKRSELPAGVIALVKVYIAQKRKIKVGDKMAGRHGNKGVISVVLPVEDMPFLPDGTPVDIVLNPLGVPSRMNVGQILETHLGWALKELGKKLGELISEMADRKEIIDFLKRIYSVGDTPSGENAKYIEEFLNSLSDDEFMEVVKGYAEKGIPVATPVFEGASEEHIKELLKLAGLPEDGRTVLYDGRTGEPFDTKVTVGYMHMLKLIHMVDDKIHARSTGPYSLVTQQPLGGRAQFGGQRLGEMEVWALEAHGAAYTLQEMLTVKSDDIEGRTKVYESIVKGKYTYTPGIPESFRVLVRELKALGLNVKCENGESKPCDQIEVEEEER</sequence>
<evidence type="ECO:0000256" key="5">
    <source>
        <dbReference type="ARBA" id="ARBA00048552"/>
    </source>
</evidence>
<comment type="function">
    <text evidence="6 8">DNA-dependent RNA polymerase catalyzes the transcription of DNA into RNA using the four ribonucleoside triphosphates as substrates.</text>
</comment>
<evidence type="ECO:0000313" key="17">
    <source>
        <dbReference type="Proteomes" id="UP000218627"/>
    </source>
</evidence>
<dbReference type="Gene3D" id="3.90.1800.10">
    <property type="entry name" value="RNA polymerase alpha subunit dimerisation domain"/>
    <property type="match status" value="1"/>
</dbReference>
<gene>
    <name evidence="6" type="primary">rpoB</name>
    <name evidence="16" type="ORF">SAMN06265353_0334</name>
</gene>
<dbReference type="EC" id="2.7.7.6" evidence="6 8"/>
<dbReference type="InterPro" id="IPR007641">
    <property type="entry name" value="RNA_pol_Rpb2_7"/>
</dbReference>
<dbReference type="Gene3D" id="3.90.1110.10">
    <property type="entry name" value="RNA polymerase Rpb2, domain 2"/>
    <property type="match status" value="1"/>
</dbReference>
<dbReference type="Proteomes" id="UP000218627">
    <property type="component" value="Unassembled WGS sequence"/>
</dbReference>
<dbReference type="InterPro" id="IPR007645">
    <property type="entry name" value="RNA_pol_Rpb2_3"/>
</dbReference>
<dbReference type="Pfam" id="PF04565">
    <property type="entry name" value="RNA_pol_Rpb2_3"/>
    <property type="match status" value="1"/>
</dbReference>
<dbReference type="GO" id="GO:0032549">
    <property type="term" value="F:ribonucleoside binding"/>
    <property type="evidence" value="ECO:0007669"/>
    <property type="project" value="InterPro"/>
</dbReference>
<dbReference type="InterPro" id="IPR010243">
    <property type="entry name" value="RNA_pol_bsu_bac"/>
</dbReference>
<feature type="coiled-coil region" evidence="9">
    <location>
        <begin position="312"/>
        <end position="339"/>
    </location>
</feature>
<dbReference type="FunFam" id="3.90.1800.10:FF:000001">
    <property type="entry name" value="DNA-directed RNA polymerase subunit beta"/>
    <property type="match status" value="1"/>
</dbReference>
<feature type="domain" description="RNA polymerase Rpb2" evidence="14">
    <location>
        <begin position="596"/>
        <end position="664"/>
    </location>
</feature>
<dbReference type="SUPFAM" id="SSF64484">
    <property type="entry name" value="beta and beta-prime subunits of DNA dependent RNA-polymerase"/>
    <property type="match status" value="1"/>
</dbReference>
<dbReference type="GO" id="GO:0006351">
    <property type="term" value="P:DNA-templated transcription"/>
    <property type="evidence" value="ECO:0007669"/>
    <property type="project" value="UniProtKB-UniRule"/>
</dbReference>
<dbReference type="NCBIfam" id="TIGR02013">
    <property type="entry name" value="rpoB"/>
    <property type="match status" value="1"/>
</dbReference>
<dbReference type="Pfam" id="PF04561">
    <property type="entry name" value="RNA_pol_Rpb2_2"/>
    <property type="match status" value="1"/>
</dbReference>
<feature type="coiled-coil region" evidence="9">
    <location>
        <begin position="1032"/>
        <end position="1059"/>
    </location>
</feature>
<dbReference type="InterPro" id="IPR007642">
    <property type="entry name" value="RNA_pol_Rpb2_2"/>
</dbReference>
<dbReference type="Pfam" id="PF00562">
    <property type="entry name" value="RNA_pol_Rpb2_6"/>
    <property type="match status" value="1"/>
</dbReference>
<dbReference type="RefSeq" id="WP_096600424.1">
    <property type="nucleotide sequence ID" value="NZ_OBEN01000001.1"/>
</dbReference>
<organism evidence="16 17">
    <name type="scientific">Hydrogenobacter hydrogenophilus</name>
    <dbReference type="NCBI Taxonomy" id="35835"/>
    <lineage>
        <taxon>Bacteria</taxon>
        <taxon>Pseudomonadati</taxon>
        <taxon>Aquificota</taxon>
        <taxon>Aquificia</taxon>
        <taxon>Aquificales</taxon>
        <taxon>Aquificaceae</taxon>
        <taxon>Hydrogenobacter</taxon>
    </lineage>
</organism>
<dbReference type="Gene3D" id="2.30.150.10">
    <property type="entry name" value="DNA-directed RNA polymerase, beta subunit, external 1 domain"/>
    <property type="match status" value="1"/>
</dbReference>
<feature type="coiled-coil region" evidence="9">
    <location>
        <begin position="1113"/>
        <end position="1140"/>
    </location>
</feature>
<evidence type="ECO:0000256" key="4">
    <source>
        <dbReference type="ARBA" id="ARBA00023163"/>
    </source>
</evidence>
<keyword evidence="4 6" id="KW-0804">Transcription</keyword>
<evidence type="ECO:0000256" key="3">
    <source>
        <dbReference type="ARBA" id="ARBA00022695"/>
    </source>
</evidence>
<evidence type="ECO:0000259" key="12">
    <source>
        <dbReference type="Pfam" id="PF04561"/>
    </source>
</evidence>